<sequence length="21" mass="2433">MIEGTIIISYGFNSCFTYLFL</sequence>
<keyword evidence="2" id="KW-1185">Reference proteome</keyword>
<accession>A3IIP2</accession>
<dbReference type="Proteomes" id="UP000003781">
    <property type="component" value="Unassembled WGS sequence"/>
</dbReference>
<reference evidence="1 2" key="1">
    <citation type="submission" date="2007-03" db="EMBL/GenBank/DDBJ databases">
        <authorList>
            <person name="Stal L."/>
            <person name="Ferriera S."/>
            <person name="Johnson J."/>
            <person name="Kravitz S."/>
            <person name="Beeson K."/>
            <person name="Sutton G."/>
            <person name="Rogers Y.-H."/>
            <person name="Friedman R."/>
            <person name="Frazier M."/>
            <person name="Venter J.C."/>
        </authorList>
    </citation>
    <scope>NUCLEOTIDE SEQUENCE [LARGE SCALE GENOMIC DNA]</scope>
    <source>
        <strain evidence="1 2">CCY0110</strain>
    </source>
</reference>
<dbReference type="AlphaFoldDB" id="A3IIP2"/>
<protein>
    <submittedName>
        <fullName evidence="1">Uncharacterized protein</fullName>
    </submittedName>
</protein>
<organism evidence="1 2">
    <name type="scientific">Crocosphaera chwakensis CCY0110</name>
    <dbReference type="NCBI Taxonomy" id="391612"/>
    <lineage>
        <taxon>Bacteria</taxon>
        <taxon>Bacillati</taxon>
        <taxon>Cyanobacteriota</taxon>
        <taxon>Cyanophyceae</taxon>
        <taxon>Oscillatoriophycideae</taxon>
        <taxon>Chroococcales</taxon>
        <taxon>Aphanothecaceae</taxon>
        <taxon>Crocosphaera</taxon>
        <taxon>Crocosphaera chwakensis</taxon>
    </lineage>
</organism>
<evidence type="ECO:0000313" key="1">
    <source>
        <dbReference type="EMBL" id="EAZ93674.1"/>
    </source>
</evidence>
<comment type="caution">
    <text evidence="1">The sequence shown here is derived from an EMBL/GenBank/DDBJ whole genome shotgun (WGS) entry which is preliminary data.</text>
</comment>
<name>A3IIP2_9CHRO</name>
<gene>
    <name evidence="1" type="ORF">CY0110_17802</name>
</gene>
<dbReference type="EMBL" id="AAXW01000002">
    <property type="protein sequence ID" value="EAZ93674.1"/>
    <property type="molecule type" value="Genomic_DNA"/>
</dbReference>
<proteinExistence type="predicted"/>
<evidence type="ECO:0000313" key="2">
    <source>
        <dbReference type="Proteomes" id="UP000003781"/>
    </source>
</evidence>